<keyword evidence="9" id="KW-0811">Translocation</keyword>
<evidence type="ECO:0000256" key="9">
    <source>
        <dbReference type="RuleBase" id="RU367142"/>
    </source>
</evidence>
<comment type="similarity">
    <text evidence="2 9">Belongs to the TIM21 family.</text>
</comment>
<dbReference type="InterPro" id="IPR038552">
    <property type="entry name" value="Tim21_IMS_sf"/>
</dbReference>
<comment type="function">
    <text evidence="9">Essential component of the TIM23 complex, a complex that mediates the translocation of transit peptide-containing proteins across the mitochondrial inner membrane.</text>
</comment>
<comment type="subunit">
    <text evidence="9">Component of the TIM23 complex.</text>
</comment>
<dbReference type="GO" id="GO:0005744">
    <property type="term" value="C:TIM23 mitochondrial import inner membrane translocase complex"/>
    <property type="evidence" value="ECO:0007669"/>
    <property type="project" value="UniProtKB-UniRule"/>
</dbReference>
<dbReference type="Gene3D" id="3.10.450.320">
    <property type="entry name" value="Mitochondrial import inner membrane translocase subunit Tim21"/>
    <property type="match status" value="1"/>
</dbReference>
<keyword evidence="9" id="KW-0999">Mitochondrion inner membrane</keyword>
<keyword evidence="4 9" id="KW-0812">Transmembrane</keyword>
<feature type="transmembrane region" description="Helical" evidence="9">
    <location>
        <begin position="128"/>
        <end position="146"/>
    </location>
</feature>
<dbReference type="Pfam" id="PF08294">
    <property type="entry name" value="TIM21"/>
    <property type="match status" value="1"/>
</dbReference>
<dbReference type="InterPro" id="IPR013261">
    <property type="entry name" value="Tim21"/>
</dbReference>
<evidence type="ECO:0000256" key="6">
    <source>
        <dbReference type="ARBA" id="ARBA00022989"/>
    </source>
</evidence>
<dbReference type="EMBL" id="CP119936">
    <property type="protein sequence ID" value="WFD03155.1"/>
    <property type="molecule type" value="Genomic_DNA"/>
</dbReference>
<dbReference type="PANTHER" id="PTHR13032">
    <property type="entry name" value="MITOCHONDRIAL IMPORT INNER MEMBRANE TRANSLOCASE SUBUNIT TIM21"/>
    <property type="match status" value="1"/>
</dbReference>
<dbReference type="PANTHER" id="PTHR13032:SF6">
    <property type="entry name" value="MITOCHONDRIAL IMPORT INNER MEMBRANE TRANSLOCASE SUBUNIT TIM21"/>
    <property type="match status" value="1"/>
</dbReference>
<keyword evidence="7 9" id="KW-0496">Mitochondrion</keyword>
<evidence type="ECO:0000313" key="10">
    <source>
        <dbReference type="EMBL" id="WFD03155.1"/>
    </source>
</evidence>
<proteinExistence type="inferred from homology"/>
<evidence type="ECO:0000256" key="4">
    <source>
        <dbReference type="ARBA" id="ARBA00022692"/>
    </source>
</evidence>
<keyword evidence="9" id="KW-0813">Transport</keyword>
<evidence type="ECO:0000256" key="2">
    <source>
        <dbReference type="ARBA" id="ARBA00010867"/>
    </source>
</evidence>
<evidence type="ECO:0000256" key="8">
    <source>
        <dbReference type="ARBA" id="ARBA00023136"/>
    </source>
</evidence>
<gene>
    <name evidence="10" type="ORF">MOBT1_001844</name>
</gene>
<evidence type="ECO:0000256" key="5">
    <source>
        <dbReference type="ARBA" id="ARBA00022946"/>
    </source>
</evidence>
<evidence type="ECO:0000256" key="3">
    <source>
        <dbReference type="ARBA" id="ARBA00020726"/>
    </source>
</evidence>
<dbReference type="GO" id="GO:0030150">
    <property type="term" value="P:protein import into mitochondrial matrix"/>
    <property type="evidence" value="ECO:0007669"/>
    <property type="project" value="UniProtKB-UniRule"/>
</dbReference>
<keyword evidence="5" id="KW-0809">Transit peptide</keyword>
<dbReference type="Proteomes" id="UP001214603">
    <property type="component" value="Chromosome 3"/>
</dbReference>
<protein>
    <recommendedName>
        <fullName evidence="3 9">Mitochondrial import inner membrane translocase subunit Tim21</fullName>
    </recommendedName>
</protein>
<organism evidence="10 11">
    <name type="scientific">Malassezia obtusa</name>
    <dbReference type="NCBI Taxonomy" id="76774"/>
    <lineage>
        <taxon>Eukaryota</taxon>
        <taxon>Fungi</taxon>
        <taxon>Dikarya</taxon>
        <taxon>Basidiomycota</taxon>
        <taxon>Ustilaginomycotina</taxon>
        <taxon>Malasseziomycetes</taxon>
        <taxon>Malasseziales</taxon>
        <taxon>Malasseziaceae</taxon>
        <taxon>Malassezia</taxon>
    </lineage>
</organism>
<keyword evidence="8 9" id="KW-0472">Membrane</keyword>
<comment type="subcellular location">
    <subcellularLocation>
        <location evidence="9">Mitochondrion inner membrane</location>
        <topology evidence="9">Single-pass membrane protein</topology>
    </subcellularLocation>
    <subcellularLocation>
        <location evidence="1">Mitochondrion membrane</location>
        <topology evidence="1">Single-pass membrane protein</topology>
    </subcellularLocation>
</comment>
<sequence>MMAMHRVGLLRTIPRQPRTLLQAAGSVRCLATHPAGSAQDDQARAAKEQEEILKMLRNDQKLAEAQRMQTSLGLAGTALNEGARGTRSSRVDKWTGEGKQWKELRGGQKGTLCVLTPVARVTVNSSRFVVIVFGAALTGVITYALASELFARNSPTVIYEQACKIIENSPKVHEYLLKPYKFQTSLTEFSDYSPLNPPSHPTRPSQTVASMHVIDPRSGQDRLYLHFFVEGRDKNKPLSYWQVARAGFIDGMHWVQERALDGYDALCRWWEEQQAEERPASKQVAPPAEPPKPWWITRKLRSLTRGVGEIVGSSKDALGISSVDLSSGFRTEPGTWTEGEVHVEMVKDEKGVYQYKRFYMDVPSTASPLSRRVHLGDLPTR</sequence>
<reference evidence="10" key="1">
    <citation type="submission" date="2023-03" db="EMBL/GenBank/DDBJ databases">
        <title>Mating type loci evolution in Malassezia.</title>
        <authorList>
            <person name="Coelho M.A."/>
        </authorList>
    </citation>
    <scope>NUCLEOTIDE SEQUENCE</scope>
    <source>
        <strain evidence="10">CBS 7876</strain>
    </source>
</reference>
<evidence type="ECO:0000256" key="7">
    <source>
        <dbReference type="ARBA" id="ARBA00023128"/>
    </source>
</evidence>
<accession>A0AAF0IS32</accession>
<keyword evidence="11" id="KW-1185">Reference proteome</keyword>
<evidence type="ECO:0000256" key="1">
    <source>
        <dbReference type="ARBA" id="ARBA00004304"/>
    </source>
</evidence>
<keyword evidence="9" id="KW-0653">Protein transport</keyword>
<dbReference type="AlphaFoldDB" id="A0AAF0IS32"/>
<keyword evidence="6 9" id="KW-1133">Transmembrane helix</keyword>
<name>A0AAF0IS32_9BASI</name>
<evidence type="ECO:0000313" key="11">
    <source>
        <dbReference type="Proteomes" id="UP001214603"/>
    </source>
</evidence>